<comment type="caution">
    <text evidence="2">The sequence shown here is derived from an EMBL/GenBank/DDBJ whole genome shotgun (WGS) entry which is preliminary data.</text>
</comment>
<name>A0A2H0BKT7_9BACT</name>
<reference evidence="2 3" key="1">
    <citation type="submission" date="2017-09" db="EMBL/GenBank/DDBJ databases">
        <title>Depth-based differentiation of microbial function through sediment-hosted aquifers and enrichment of novel symbionts in the deep terrestrial subsurface.</title>
        <authorList>
            <person name="Probst A.J."/>
            <person name="Ladd B."/>
            <person name="Jarett J.K."/>
            <person name="Geller-Mcgrath D.E."/>
            <person name="Sieber C.M."/>
            <person name="Emerson J.B."/>
            <person name="Anantharaman K."/>
            <person name="Thomas B.C."/>
            <person name="Malmstrom R."/>
            <person name="Stieglmeier M."/>
            <person name="Klingl A."/>
            <person name="Woyke T."/>
            <person name="Ryan C.M."/>
            <person name="Banfield J.F."/>
        </authorList>
    </citation>
    <scope>NUCLEOTIDE SEQUENCE [LARGE SCALE GENOMIC DNA]</scope>
    <source>
        <strain evidence="2">CG22_combo_CG10-13_8_21_14_all_37_9</strain>
    </source>
</reference>
<dbReference type="EMBL" id="PCSX01000024">
    <property type="protein sequence ID" value="PIP58214.1"/>
    <property type="molecule type" value="Genomic_DNA"/>
</dbReference>
<keyword evidence="1" id="KW-0472">Membrane</keyword>
<dbReference type="Proteomes" id="UP000229334">
    <property type="component" value="Unassembled WGS sequence"/>
</dbReference>
<evidence type="ECO:0000313" key="2">
    <source>
        <dbReference type="EMBL" id="PIP58214.1"/>
    </source>
</evidence>
<keyword evidence="1" id="KW-1133">Transmembrane helix</keyword>
<dbReference type="AlphaFoldDB" id="A0A2H0BKT7"/>
<proteinExistence type="predicted"/>
<feature type="transmembrane region" description="Helical" evidence="1">
    <location>
        <begin position="12"/>
        <end position="31"/>
    </location>
</feature>
<sequence>MENNNLNKHNLVKILSLIIVVVFIGLGVFLLRNQKTIEPLQLKNNLTAKTLNQTPDLEEVIRPMEGIILPVTWADLGAQLVKAGVIDVDKFKSLYEERGTFPEEYQKLLLGHNPDRLKITRANAGYLLNLFWALGLANKNSILDQGEMTDPKYGGAGGFASTGGWTMAKGDPMDHYSKHQFFTLNSDQQMLVDKVSRGIYRPCCNNSTHFPDCNHGMAMLGLLELLASQGASEQEMWQTALVVNAYWFPDTYLTIASYFKDQGFDWSELDPKEVLGVSYSSSAGSKRIVSLVSQSQGDRGGSSCGV</sequence>
<evidence type="ECO:0000313" key="3">
    <source>
        <dbReference type="Proteomes" id="UP000229334"/>
    </source>
</evidence>
<gene>
    <name evidence="2" type="ORF">COX02_01440</name>
</gene>
<protein>
    <submittedName>
        <fullName evidence="2">Uncharacterized protein</fullName>
    </submittedName>
</protein>
<organism evidence="2 3">
    <name type="scientific">Candidatus Vogelbacteria bacterium CG22_combo_CG10-13_8_21_14_all_37_9</name>
    <dbReference type="NCBI Taxonomy" id="1975046"/>
    <lineage>
        <taxon>Bacteria</taxon>
        <taxon>Candidatus Vogeliibacteriota</taxon>
    </lineage>
</organism>
<evidence type="ECO:0000256" key="1">
    <source>
        <dbReference type="SAM" id="Phobius"/>
    </source>
</evidence>
<accession>A0A2H0BKT7</accession>
<keyword evidence="1" id="KW-0812">Transmembrane</keyword>